<protein>
    <submittedName>
        <fullName evidence="1">Uncharacterized protein</fullName>
    </submittedName>
</protein>
<organism evidence="1">
    <name type="scientific">Tanacetum cinerariifolium</name>
    <name type="common">Dalmatian daisy</name>
    <name type="synonym">Chrysanthemum cinerariifolium</name>
    <dbReference type="NCBI Taxonomy" id="118510"/>
    <lineage>
        <taxon>Eukaryota</taxon>
        <taxon>Viridiplantae</taxon>
        <taxon>Streptophyta</taxon>
        <taxon>Embryophyta</taxon>
        <taxon>Tracheophyta</taxon>
        <taxon>Spermatophyta</taxon>
        <taxon>Magnoliopsida</taxon>
        <taxon>eudicotyledons</taxon>
        <taxon>Gunneridae</taxon>
        <taxon>Pentapetalae</taxon>
        <taxon>asterids</taxon>
        <taxon>campanulids</taxon>
        <taxon>Asterales</taxon>
        <taxon>Asteraceae</taxon>
        <taxon>Asteroideae</taxon>
        <taxon>Anthemideae</taxon>
        <taxon>Anthemidinae</taxon>
        <taxon>Tanacetum</taxon>
    </lineage>
</organism>
<sequence length="113" mass="13453">MKELWLDDKLNFVEEIVEIMDLEFKQLRQSHIPIVKVDETLKEDQNLHGNAKMKFVPNIHIYFPTSLQVVENMDGYQDQDIGDIILKEPFCKASYLRKKYRLSLKNDMPPRDK</sequence>
<dbReference type="AlphaFoldDB" id="A0A699GUK9"/>
<proteinExistence type="predicted"/>
<evidence type="ECO:0000313" key="1">
    <source>
        <dbReference type="EMBL" id="GEW14117.1"/>
    </source>
</evidence>
<reference evidence="1" key="1">
    <citation type="journal article" date="2019" name="Sci. Rep.">
        <title>Draft genome of Tanacetum cinerariifolium, the natural source of mosquito coil.</title>
        <authorList>
            <person name="Yamashiro T."/>
            <person name="Shiraishi A."/>
            <person name="Satake H."/>
            <person name="Nakayama K."/>
        </authorList>
    </citation>
    <scope>NUCLEOTIDE SEQUENCE</scope>
</reference>
<comment type="caution">
    <text evidence="1">The sequence shown here is derived from an EMBL/GenBank/DDBJ whole genome shotgun (WGS) entry which is preliminary data.</text>
</comment>
<accession>A0A699GUK9</accession>
<dbReference type="EMBL" id="BKCJ010046641">
    <property type="protein sequence ID" value="GEW14117.1"/>
    <property type="molecule type" value="Genomic_DNA"/>
</dbReference>
<gene>
    <name evidence="1" type="ORF">Tci_186093</name>
</gene>
<name>A0A699GUK9_TANCI</name>